<dbReference type="InterPro" id="IPR036412">
    <property type="entry name" value="HAD-like_sf"/>
</dbReference>
<evidence type="ECO:0000313" key="3">
    <source>
        <dbReference type="Proteomes" id="UP001320148"/>
    </source>
</evidence>
<name>A0ABN6F3Y2_9BACT</name>
<accession>A0ABN6F3Y2</accession>
<dbReference type="Gene3D" id="3.40.50.1000">
    <property type="entry name" value="HAD superfamily/HAD-like"/>
    <property type="match status" value="1"/>
</dbReference>
<protein>
    <submittedName>
        <fullName evidence="2">Uncharacterized protein</fullName>
    </submittedName>
</protein>
<dbReference type="RefSeq" id="WP_236888581.1">
    <property type="nucleotide sequence ID" value="NZ_AP024488.1"/>
</dbReference>
<comment type="similarity">
    <text evidence="1">Belongs to the 5'(3')-deoxyribonucleotidase family.</text>
</comment>
<dbReference type="SUPFAM" id="SSF56784">
    <property type="entry name" value="HAD-like"/>
    <property type="match status" value="1"/>
</dbReference>
<organism evidence="2 3">
    <name type="scientific">Desulfoluna limicola</name>
    <dbReference type="NCBI Taxonomy" id="2810562"/>
    <lineage>
        <taxon>Bacteria</taxon>
        <taxon>Pseudomonadati</taxon>
        <taxon>Thermodesulfobacteriota</taxon>
        <taxon>Desulfobacteria</taxon>
        <taxon>Desulfobacterales</taxon>
        <taxon>Desulfolunaceae</taxon>
        <taxon>Desulfoluna</taxon>
    </lineage>
</organism>
<evidence type="ECO:0000256" key="1">
    <source>
        <dbReference type="ARBA" id="ARBA00009589"/>
    </source>
</evidence>
<dbReference type="PANTHER" id="PTHR35134">
    <property type="entry name" value="NUCLEOTIDASE YQFW-RELATED"/>
    <property type="match status" value="1"/>
</dbReference>
<dbReference type="InterPro" id="IPR010708">
    <property type="entry name" value="5'(3')-deoxyribonucleotidase"/>
</dbReference>
<dbReference type="EMBL" id="AP024488">
    <property type="protein sequence ID" value="BCS97159.1"/>
    <property type="molecule type" value="Genomic_DNA"/>
</dbReference>
<dbReference type="Proteomes" id="UP001320148">
    <property type="component" value="Chromosome"/>
</dbReference>
<sequence length="202" mass="22928">MKHPIFVDMDDVISETTRTYPKLVRREFGIEATYEGIADFDLARSFGLSRDQLAHLFRVVHREEVLMGFSPVPGVRRTLEAWQDAGYPIAVVTGRPPETLGLSIAWLEGNNIPFDSFDICDKYGRHHASQGPFITLKEIRSRPFTLAVEDSLSMTTFLCETMQVPTFLYNRPWNQNGNAAPAYTRCASWQEIADKASKILKL</sequence>
<dbReference type="Pfam" id="PF06941">
    <property type="entry name" value="NT5C"/>
    <property type="match status" value="1"/>
</dbReference>
<gene>
    <name evidence="2" type="ORF">DSLASN_27910</name>
</gene>
<evidence type="ECO:0000313" key="2">
    <source>
        <dbReference type="EMBL" id="BCS97159.1"/>
    </source>
</evidence>
<reference evidence="2 3" key="1">
    <citation type="submission" date="2021-02" db="EMBL/GenBank/DDBJ databases">
        <title>Complete genome of Desulfoluna sp. strain ASN36.</title>
        <authorList>
            <person name="Takahashi A."/>
            <person name="Kojima H."/>
            <person name="Fukui M."/>
        </authorList>
    </citation>
    <scope>NUCLEOTIDE SEQUENCE [LARGE SCALE GENOMIC DNA]</scope>
    <source>
        <strain evidence="2 3">ASN36</strain>
    </source>
</reference>
<keyword evidence="3" id="KW-1185">Reference proteome</keyword>
<dbReference type="InterPro" id="IPR052419">
    <property type="entry name" value="5_3-deoxyribonucleotidase-like"/>
</dbReference>
<dbReference type="PANTHER" id="PTHR35134:SF2">
    <property type="entry name" value="NUCLEOTIDASE YQFW-RELATED"/>
    <property type="match status" value="1"/>
</dbReference>
<proteinExistence type="inferred from homology"/>
<dbReference type="InterPro" id="IPR023214">
    <property type="entry name" value="HAD_sf"/>
</dbReference>